<sequence length="153" mass="16858">MLAIFEHGSHFGKPWSPIKRRRLVTFVITDLVRQTDAANSDCWVLSASNPKSKRGPVARGNADVPKSGREVACFQLTWVSTTSSIELSVGVHVDKKGLVFEAAPILQFYTDNDDSLIVATEMWSPLHINRSDDSATVLFDTISIADGLELERA</sequence>
<organism evidence="1 2">
    <name type="scientific">Blattamonas nauphoetae</name>
    <dbReference type="NCBI Taxonomy" id="2049346"/>
    <lineage>
        <taxon>Eukaryota</taxon>
        <taxon>Metamonada</taxon>
        <taxon>Preaxostyla</taxon>
        <taxon>Oxymonadida</taxon>
        <taxon>Blattamonas</taxon>
    </lineage>
</organism>
<proteinExistence type="predicted"/>
<dbReference type="EMBL" id="JARBJD010000008">
    <property type="protein sequence ID" value="KAK2962979.1"/>
    <property type="molecule type" value="Genomic_DNA"/>
</dbReference>
<reference evidence="1 2" key="1">
    <citation type="journal article" date="2022" name="bioRxiv">
        <title>Genomics of Preaxostyla Flagellates Illuminates Evolutionary Transitions and the Path Towards Mitochondrial Loss.</title>
        <authorList>
            <person name="Novak L.V.F."/>
            <person name="Treitli S.C."/>
            <person name="Pyrih J."/>
            <person name="Halakuc P."/>
            <person name="Pipaliya S.V."/>
            <person name="Vacek V."/>
            <person name="Brzon O."/>
            <person name="Soukal P."/>
            <person name="Eme L."/>
            <person name="Dacks J.B."/>
            <person name="Karnkowska A."/>
            <person name="Elias M."/>
            <person name="Hampl V."/>
        </authorList>
    </citation>
    <scope>NUCLEOTIDE SEQUENCE [LARGE SCALE GENOMIC DNA]</scope>
    <source>
        <strain evidence="1">NAU3</strain>
        <tissue evidence="1">Gut</tissue>
    </source>
</reference>
<comment type="caution">
    <text evidence="1">The sequence shown here is derived from an EMBL/GenBank/DDBJ whole genome shotgun (WGS) entry which is preliminary data.</text>
</comment>
<keyword evidence="2" id="KW-1185">Reference proteome</keyword>
<evidence type="ECO:0000313" key="2">
    <source>
        <dbReference type="Proteomes" id="UP001281761"/>
    </source>
</evidence>
<name>A0ABQ9YGU5_9EUKA</name>
<accession>A0ABQ9YGU5</accession>
<dbReference type="Proteomes" id="UP001281761">
    <property type="component" value="Unassembled WGS sequence"/>
</dbReference>
<protein>
    <submittedName>
        <fullName evidence="1">Uncharacterized protein</fullName>
    </submittedName>
</protein>
<gene>
    <name evidence="1" type="ORF">BLNAU_2002</name>
</gene>
<evidence type="ECO:0000313" key="1">
    <source>
        <dbReference type="EMBL" id="KAK2962979.1"/>
    </source>
</evidence>